<accession>A0A4Q0Y4E1</accession>
<name>A0A4Q0Y4E1_9BACT</name>
<gene>
    <name evidence="2" type="ORF">CRV06_01510</name>
</gene>
<dbReference type="Proteomes" id="UP000290191">
    <property type="component" value="Unassembled WGS sequence"/>
</dbReference>
<dbReference type="EMBL" id="PDKO01000001">
    <property type="protein sequence ID" value="RXJ64663.1"/>
    <property type="molecule type" value="Genomic_DNA"/>
</dbReference>
<dbReference type="OrthoDB" id="5347405at2"/>
<evidence type="ECO:0000313" key="3">
    <source>
        <dbReference type="Proteomes" id="UP000290191"/>
    </source>
</evidence>
<feature type="coiled-coil region" evidence="1">
    <location>
        <begin position="76"/>
        <end position="114"/>
    </location>
</feature>
<keyword evidence="3" id="KW-1185">Reference proteome</keyword>
<comment type="caution">
    <text evidence="2">The sequence shown here is derived from an EMBL/GenBank/DDBJ whole genome shotgun (WGS) entry which is preliminary data.</text>
</comment>
<sequence>MVLKYTGPKEMISAHGINFKSGKDDKYVYIYPAYQIYNALHHDYEKGHVYSHNIQGKRLNDEELLHNILSINPDLKRDIEKKIEEYKNCLDDEIEKAKEHKEYKEEEKKVFRNNLIIMKNYRIQREINKIVYYELIKTIVDEIIEHKIKVINSPFSERYWHILQSLQGELSNHNHRSIASSIETLHNEDGIRIKLNINSIGK</sequence>
<proteinExistence type="predicted"/>
<dbReference type="RefSeq" id="WP_044418195.1">
    <property type="nucleotide sequence ID" value="NZ_CP041070.1"/>
</dbReference>
<reference evidence="2 3" key="1">
    <citation type="submission" date="2017-10" db="EMBL/GenBank/DDBJ databases">
        <title>Genomics of the genus Arcobacter.</title>
        <authorList>
            <person name="Perez-Cataluna A."/>
            <person name="Figueras M.J."/>
        </authorList>
    </citation>
    <scope>NUCLEOTIDE SEQUENCE [LARGE SCALE GENOMIC DNA]</scope>
    <source>
        <strain evidence="2 3">DSM 24636</strain>
    </source>
</reference>
<protein>
    <submittedName>
        <fullName evidence="2">Uncharacterized protein</fullName>
    </submittedName>
</protein>
<evidence type="ECO:0000256" key="1">
    <source>
        <dbReference type="SAM" id="Coils"/>
    </source>
</evidence>
<organism evidence="2 3">
    <name type="scientific">Halarcobacter anaerophilus</name>
    <dbReference type="NCBI Taxonomy" id="877500"/>
    <lineage>
        <taxon>Bacteria</taxon>
        <taxon>Pseudomonadati</taxon>
        <taxon>Campylobacterota</taxon>
        <taxon>Epsilonproteobacteria</taxon>
        <taxon>Campylobacterales</taxon>
        <taxon>Arcobacteraceae</taxon>
        <taxon>Halarcobacter</taxon>
    </lineage>
</organism>
<keyword evidence="1" id="KW-0175">Coiled coil</keyword>
<dbReference type="AlphaFoldDB" id="A0A4Q0Y4E1"/>
<evidence type="ECO:0000313" key="2">
    <source>
        <dbReference type="EMBL" id="RXJ64663.1"/>
    </source>
</evidence>